<dbReference type="InterPro" id="IPR050951">
    <property type="entry name" value="Retrovirus_Pol_polyprotein"/>
</dbReference>
<reference evidence="4 5" key="1">
    <citation type="journal article" date="2024" name="BMC Genomics">
        <title>De novo assembly and annotation of Popillia japonica's genome with initial clues to its potential as an invasive pest.</title>
        <authorList>
            <person name="Cucini C."/>
            <person name="Boschi S."/>
            <person name="Funari R."/>
            <person name="Cardaioli E."/>
            <person name="Iannotti N."/>
            <person name="Marturano G."/>
            <person name="Paoli F."/>
            <person name="Bruttini M."/>
            <person name="Carapelli A."/>
            <person name="Frati F."/>
            <person name="Nardi F."/>
        </authorList>
    </citation>
    <scope>NUCLEOTIDE SEQUENCE [LARGE SCALE GENOMIC DNA]</scope>
    <source>
        <strain evidence="4">DMR45628</strain>
    </source>
</reference>
<protein>
    <recommendedName>
        <fullName evidence="1">RNA-directed DNA polymerase</fullName>
        <ecNumber evidence="1">2.7.7.49</ecNumber>
    </recommendedName>
</protein>
<dbReference type="PROSITE" id="PS50994">
    <property type="entry name" value="INTEGRASE"/>
    <property type="match status" value="1"/>
</dbReference>
<dbReference type="SUPFAM" id="SSF53098">
    <property type="entry name" value="Ribonuclease H-like"/>
    <property type="match status" value="1"/>
</dbReference>
<dbReference type="PANTHER" id="PTHR37984">
    <property type="entry name" value="PROTEIN CBG26694"/>
    <property type="match status" value="1"/>
</dbReference>
<evidence type="ECO:0000256" key="2">
    <source>
        <dbReference type="SAM" id="MobiDB-lite"/>
    </source>
</evidence>
<sequence length="329" mass="38008">MDQGKHYLYFGNEKIYKDFCNVYITHFNNNGPKLYRCLRKLQVIEDEERQLEIIKNYHEGKTNHRGINETVKQLQQRYYWLNMKNIVTTYIKKCEQCNRNKYDRQAPHPELNITEKVDQPFQRIHMDTFVIGGQIYLTCVDAFTKFAQAIPIRSKNAIELAEAIITYFSSYGVPAEIVMDGGTEFTNELVRELLEKHKVSTHITTPYNPNSNRDRVQENKTKIIEKRNTSLKTQPLEIGQQVYVKQLIGYKSKINPRFSGPYNVKKIFENGAAIVIDKNKRERKVHVRNLKYGVVTDSSPGSQDQPGTSNYGVVTDSSPGSQDQPGTSN</sequence>
<proteinExistence type="predicted"/>
<gene>
    <name evidence="4" type="ORF">QE152_g4417</name>
</gene>
<feature type="compositionally biased region" description="Polar residues" evidence="2">
    <location>
        <begin position="296"/>
        <end position="329"/>
    </location>
</feature>
<feature type="region of interest" description="Disordered" evidence="2">
    <location>
        <begin position="294"/>
        <end position="329"/>
    </location>
</feature>
<dbReference type="InterPro" id="IPR041588">
    <property type="entry name" value="Integrase_H2C2"/>
</dbReference>
<dbReference type="GO" id="GO:0003964">
    <property type="term" value="F:RNA-directed DNA polymerase activity"/>
    <property type="evidence" value="ECO:0007669"/>
    <property type="project" value="UniProtKB-EC"/>
</dbReference>
<name>A0AAW1N0T8_POPJA</name>
<dbReference type="Pfam" id="PF17921">
    <property type="entry name" value="Integrase_H2C2"/>
    <property type="match status" value="1"/>
</dbReference>
<dbReference type="InterPro" id="IPR001584">
    <property type="entry name" value="Integrase_cat-core"/>
</dbReference>
<organism evidence="4 5">
    <name type="scientific">Popillia japonica</name>
    <name type="common">Japanese beetle</name>
    <dbReference type="NCBI Taxonomy" id="7064"/>
    <lineage>
        <taxon>Eukaryota</taxon>
        <taxon>Metazoa</taxon>
        <taxon>Ecdysozoa</taxon>
        <taxon>Arthropoda</taxon>
        <taxon>Hexapoda</taxon>
        <taxon>Insecta</taxon>
        <taxon>Pterygota</taxon>
        <taxon>Neoptera</taxon>
        <taxon>Endopterygota</taxon>
        <taxon>Coleoptera</taxon>
        <taxon>Polyphaga</taxon>
        <taxon>Scarabaeiformia</taxon>
        <taxon>Scarabaeidae</taxon>
        <taxon>Rutelinae</taxon>
        <taxon>Popillia</taxon>
    </lineage>
</organism>
<feature type="domain" description="Integrase catalytic" evidence="3">
    <location>
        <begin position="116"/>
        <end position="212"/>
    </location>
</feature>
<evidence type="ECO:0000313" key="4">
    <source>
        <dbReference type="EMBL" id="KAK9752213.1"/>
    </source>
</evidence>
<comment type="caution">
    <text evidence="4">The sequence shown here is derived from an EMBL/GenBank/DDBJ whole genome shotgun (WGS) entry which is preliminary data.</text>
</comment>
<dbReference type="InterPro" id="IPR012337">
    <property type="entry name" value="RNaseH-like_sf"/>
</dbReference>
<dbReference type="GO" id="GO:0003676">
    <property type="term" value="F:nucleic acid binding"/>
    <property type="evidence" value="ECO:0007669"/>
    <property type="project" value="InterPro"/>
</dbReference>
<dbReference type="Gene3D" id="1.10.340.70">
    <property type="match status" value="1"/>
</dbReference>
<dbReference type="PANTHER" id="PTHR37984:SF5">
    <property type="entry name" value="PROTEIN NYNRIN-LIKE"/>
    <property type="match status" value="1"/>
</dbReference>
<keyword evidence="5" id="KW-1185">Reference proteome</keyword>
<evidence type="ECO:0000259" key="3">
    <source>
        <dbReference type="PROSITE" id="PS50994"/>
    </source>
</evidence>
<dbReference type="Proteomes" id="UP001458880">
    <property type="component" value="Unassembled WGS sequence"/>
</dbReference>
<dbReference type="EC" id="2.7.7.49" evidence="1"/>
<dbReference type="Pfam" id="PF00665">
    <property type="entry name" value="rve"/>
    <property type="match status" value="1"/>
</dbReference>
<evidence type="ECO:0000313" key="5">
    <source>
        <dbReference type="Proteomes" id="UP001458880"/>
    </source>
</evidence>
<dbReference type="GO" id="GO:0015074">
    <property type="term" value="P:DNA integration"/>
    <property type="evidence" value="ECO:0007669"/>
    <property type="project" value="InterPro"/>
</dbReference>
<dbReference type="AlphaFoldDB" id="A0AAW1N0T8"/>
<evidence type="ECO:0000256" key="1">
    <source>
        <dbReference type="ARBA" id="ARBA00012493"/>
    </source>
</evidence>
<dbReference type="InterPro" id="IPR036397">
    <property type="entry name" value="RNaseH_sf"/>
</dbReference>
<dbReference type="EMBL" id="JASPKY010000022">
    <property type="protein sequence ID" value="KAK9752213.1"/>
    <property type="molecule type" value="Genomic_DNA"/>
</dbReference>
<accession>A0AAW1N0T8</accession>
<dbReference type="Gene3D" id="3.30.420.10">
    <property type="entry name" value="Ribonuclease H-like superfamily/Ribonuclease H"/>
    <property type="match status" value="1"/>
</dbReference>